<feature type="non-terminal residue" evidence="1">
    <location>
        <position position="190"/>
    </location>
</feature>
<proteinExistence type="predicted"/>
<evidence type="ECO:0000313" key="2">
    <source>
        <dbReference type="Proteomes" id="UP001150942"/>
    </source>
</evidence>
<sequence length="190" mass="21539">LEIYTSKDSRLAIHDQGRLQLIINKLAQPERYSSGSGIRLRPNIISLNSTRPILFTNGDARLVFLFTNVIYIFGNDVDSLSGVTDFLISYIRIQSASSFPIAIRPRVLVILTVRPEDIDEQHLQIELFYHQLYSLGDKSLSESFSGINFVYLDKSLSPTARFKRLRALIKGQTQDITILYRDNSTLPSAT</sequence>
<accession>A0A9W9JAY0</accession>
<evidence type="ECO:0000313" key="1">
    <source>
        <dbReference type="EMBL" id="KAJ5193084.1"/>
    </source>
</evidence>
<dbReference type="AlphaFoldDB" id="A0A9W9JAY0"/>
<reference evidence="1" key="2">
    <citation type="journal article" date="2023" name="IMA Fungus">
        <title>Comparative genomic study of the Penicillium genus elucidates a diverse pangenome and 15 lateral gene transfer events.</title>
        <authorList>
            <person name="Petersen C."/>
            <person name="Sorensen T."/>
            <person name="Nielsen M.R."/>
            <person name="Sondergaard T.E."/>
            <person name="Sorensen J.L."/>
            <person name="Fitzpatrick D.A."/>
            <person name="Frisvad J.C."/>
            <person name="Nielsen K.L."/>
        </authorList>
    </citation>
    <scope>NUCLEOTIDE SEQUENCE</scope>
    <source>
        <strain evidence="1">IBT 20477</strain>
    </source>
</reference>
<comment type="caution">
    <text evidence="1">The sequence shown here is derived from an EMBL/GenBank/DDBJ whole genome shotgun (WGS) entry which is preliminary data.</text>
</comment>
<dbReference type="Proteomes" id="UP001150942">
    <property type="component" value="Unassembled WGS sequence"/>
</dbReference>
<name>A0A9W9JAY0_9EURO</name>
<organism evidence="1 2">
    <name type="scientific">Penicillium cf. viridicatum</name>
    <dbReference type="NCBI Taxonomy" id="2972119"/>
    <lineage>
        <taxon>Eukaryota</taxon>
        <taxon>Fungi</taxon>
        <taxon>Dikarya</taxon>
        <taxon>Ascomycota</taxon>
        <taxon>Pezizomycotina</taxon>
        <taxon>Eurotiomycetes</taxon>
        <taxon>Eurotiomycetidae</taxon>
        <taxon>Eurotiales</taxon>
        <taxon>Aspergillaceae</taxon>
        <taxon>Penicillium</taxon>
    </lineage>
</organism>
<dbReference type="OrthoDB" id="194358at2759"/>
<keyword evidence="2" id="KW-1185">Reference proteome</keyword>
<dbReference type="EMBL" id="JAPQKQ010000006">
    <property type="protein sequence ID" value="KAJ5193084.1"/>
    <property type="molecule type" value="Genomic_DNA"/>
</dbReference>
<protein>
    <submittedName>
        <fullName evidence="1">Uncharacterized protein</fullName>
    </submittedName>
</protein>
<gene>
    <name evidence="1" type="ORF">N7449_009226</name>
</gene>
<reference evidence="1" key="1">
    <citation type="submission" date="2022-11" db="EMBL/GenBank/DDBJ databases">
        <authorList>
            <person name="Petersen C."/>
        </authorList>
    </citation>
    <scope>NUCLEOTIDE SEQUENCE</scope>
    <source>
        <strain evidence="1">IBT 20477</strain>
    </source>
</reference>